<dbReference type="Proteomes" id="UP001642464">
    <property type="component" value="Unassembled WGS sequence"/>
</dbReference>
<keyword evidence="3" id="KW-1185">Reference proteome</keyword>
<organism evidence="2 3">
    <name type="scientific">Durusdinium trenchii</name>
    <dbReference type="NCBI Taxonomy" id="1381693"/>
    <lineage>
        <taxon>Eukaryota</taxon>
        <taxon>Sar</taxon>
        <taxon>Alveolata</taxon>
        <taxon>Dinophyceae</taxon>
        <taxon>Suessiales</taxon>
        <taxon>Symbiodiniaceae</taxon>
        <taxon>Durusdinium</taxon>
    </lineage>
</organism>
<gene>
    <name evidence="2" type="ORF">SCF082_LOCUS36777</name>
</gene>
<evidence type="ECO:0000256" key="1">
    <source>
        <dbReference type="SAM" id="MobiDB-lite"/>
    </source>
</evidence>
<protein>
    <submittedName>
        <fullName evidence="2">Uncharacterized protein</fullName>
    </submittedName>
</protein>
<sequence>MVLAICPVLAGDGILNGLRGEARRIEDKFTNAGMELKNVSICFDTNPDWRVRLKNFDSIFAESSRDAAEIQVPTAADAERDLGEAPAEPVETPDASTTCEPPSMTAAEFRTKYPESASPLVVTLNLGPGQPVTCTFVDGKVYLSSTANTRILGACTANARPLDFMSKEANANKAVEFNLSSSNERVVLEEQTSTGLQDVGPMSVYQLLVSFEKRGHLDLKLTGHQCERPPEVQRGIRHYSREKVLGPAKPLWFARADIVLRADHYYQVA</sequence>
<evidence type="ECO:0000313" key="3">
    <source>
        <dbReference type="Proteomes" id="UP001642464"/>
    </source>
</evidence>
<dbReference type="EMBL" id="CAXAMM010036692">
    <property type="protein sequence ID" value="CAK9076158.1"/>
    <property type="molecule type" value="Genomic_DNA"/>
</dbReference>
<reference evidence="2 3" key="1">
    <citation type="submission" date="2024-02" db="EMBL/GenBank/DDBJ databases">
        <authorList>
            <person name="Chen Y."/>
            <person name="Shah S."/>
            <person name="Dougan E. K."/>
            <person name="Thang M."/>
            <person name="Chan C."/>
        </authorList>
    </citation>
    <scope>NUCLEOTIDE SEQUENCE [LARGE SCALE GENOMIC DNA]</scope>
</reference>
<proteinExistence type="predicted"/>
<name>A0ABP0PKL0_9DINO</name>
<accession>A0ABP0PKL0</accession>
<comment type="caution">
    <text evidence="2">The sequence shown here is derived from an EMBL/GenBank/DDBJ whole genome shotgun (WGS) entry which is preliminary data.</text>
</comment>
<feature type="region of interest" description="Disordered" evidence="1">
    <location>
        <begin position="75"/>
        <end position="102"/>
    </location>
</feature>
<evidence type="ECO:0000313" key="2">
    <source>
        <dbReference type="EMBL" id="CAK9076158.1"/>
    </source>
</evidence>